<comment type="caution">
    <text evidence="1">The sequence shown here is derived from an EMBL/GenBank/DDBJ whole genome shotgun (WGS) entry which is preliminary data.</text>
</comment>
<sequence length="46" mass="5107">LRVSDWVSFGKKDQHYKHSLAGTAKVVRLIAVFVQEGSTSTLFDSP</sequence>
<dbReference type="EMBL" id="CAJVPJ010005586">
    <property type="protein sequence ID" value="CAG8662683.1"/>
    <property type="molecule type" value="Genomic_DNA"/>
</dbReference>
<evidence type="ECO:0000313" key="2">
    <source>
        <dbReference type="Proteomes" id="UP000789572"/>
    </source>
</evidence>
<protein>
    <submittedName>
        <fullName evidence="1">9220_t:CDS:1</fullName>
    </submittedName>
</protein>
<proteinExistence type="predicted"/>
<gene>
    <name evidence="1" type="ORF">POCULU_LOCUS10538</name>
</gene>
<accession>A0A9N9H6N7</accession>
<organism evidence="1 2">
    <name type="scientific">Paraglomus occultum</name>
    <dbReference type="NCBI Taxonomy" id="144539"/>
    <lineage>
        <taxon>Eukaryota</taxon>
        <taxon>Fungi</taxon>
        <taxon>Fungi incertae sedis</taxon>
        <taxon>Mucoromycota</taxon>
        <taxon>Glomeromycotina</taxon>
        <taxon>Glomeromycetes</taxon>
        <taxon>Paraglomerales</taxon>
        <taxon>Paraglomeraceae</taxon>
        <taxon>Paraglomus</taxon>
    </lineage>
</organism>
<reference evidence="1" key="1">
    <citation type="submission" date="2021-06" db="EMBL/GenBank/DDBJ databases">
        <authorList>
            <person name="Kallberg Y."/>
            <person name="Tangrot J."/>
            <person name="Rosling A."/>
        </authorList>
    </citation>
    <scope>NUCLEOTIDE SEQUENCE</scope>
    <source>
        <strain evidence="1">IA702</strain>
    </source>
</reference>
<dbReference type="Proteomes" id="UP000789572">
    <property type="component" value="Unassembled WGS sequence"/>
</dbReference>
<evidence type="ECO:0000313" key="1">
    <source>
        <dbReference type="EMBL" id="CAG8662683.1"/>
    </source>
</evidence>
<name>A0A9N9H6N7_9GLOM</name>
<feature type="non-terminal residue" evidence="1">
    <location>
        <position position="1"/>
    </location>
</feature>
<keyword evidence="2" id="KW-1185">Reference proteome</keyword>
<dbReference type="AlphaFoldDB" id="A0A9N9H6N7"/>